<proteinExistence type="predicted"/>
<sequence>MDRFESILSNPTAPTYRSSLSRSDSRSMLQVTVEFSDLSEAPARRRRLDGIVFASNQLDITRVLNGDGLSNWLIEVKDSTAALADIEKLAT</sequence>
<organism evidence="2 3">
    <name type="scientific">Elsinoe australis</name>
    <dbReference type="NCBI Taxonomy" id="40998"/>
    <lineage>
        <taxon>Eukaryota</taxon>
        <taxon>Fungi</taxon>
        <taxon>Dikarya</taxon>
        <taxon>Ascomycota</taxon>
        <taxon>Pezizomycotina</taxon>
        <taxon>Dothideomycetes</taxon>
        <taxon>Dothideomycetidae</taxon>
        <taxon>Myriangiales</taxon>
        <taxon>Elsinoaceae</taxon>
        <taxon>Elsinoe</taxon>
    </lineage>
</organism>
<feature type="region of interest" description="Disordered" evidence="1">
    <location>
        <begin position="1"/>
        <end position="25"/>
    </location>
</feature>
<accession>A0A4U7AQD0</accession>
<protein>
    <submittedName>
        <fullName evidence="2">Uncharacterized protein</fullName>
    </submittedName>
</protein>
<name>A0A4U7AQD0_9PEZI</name>
<evidence type="ECO:0000256" key="1">
    <source>
        <dbReference type="SAM" id="MobiDB-lite"/>
    </source>
</evidence>
<dbReference type="Proteomes" id="UP000308133">
    <property type="component" value="Unassembled WGS sequence"/>
</dbReference>
<evidence type="ECO:0000313" key="2">
    <source>
        <dbReference type="EMBL" id="TKX20373.1"/>
    </source>
</evidence>
<comment type="caution">
    <text evidence="2">The sequence shown here is derived from an EMBL/GenBank/DDBJ whole genome shotgun (WGS) entry which is preliminary data.</text>
</comment>
<reference evidence="2 3" key="1">
    <citation type="submission" date="2018-02" db="EMBL/GenBank/DDBJ databases">
        <title>Draft genome sequences of Elsinoe sp., causing black scab on jojoba.</title>
        <authorList>
            <person name="Stodart B."/>
            <person name="Jeffress S."/>
            <person name="Ash G."/>
            <person name="Arun Chinnappa K."/>
        </authorList>
    </citation>
    <scope>NUCLEOTIDE SEQUENCE [LARGE SCALE GENOMIC DNA]</scope>
    <source>
        <strain evidence="2 3">Hillstone_2</strain>
    </source>
</reference>
<evidence type="ECO:0000313" key="3">
    <source>
        <dbReference type="Proteomes" id="UP000308133"/>
    </source>
</evidence>
<feature type="compositionally biased region" description="Polar residues" evidence="1">
    <location>
        <begin position="7"/>
        <end position="16"/>
    </location>
</feature>
<gene>
    <name evidence="2" type="ORF">C1H76_7449</name>
</gene>
<dbReference type="EMBL" id="PTQR01000090">
    <property type="protein sequence ID" value="TKX20373.1"/>
    <property type="molecule type" value="Genomic_DNA"/>
</dbReference>
<dbReference type="AlphaFoldDB" id="A0A4U7AQD0"/>